<dbReference type="Proteomes" id="UP000494116">
    <property type="component" value="Unassembled WGS sequence"/>
</dbReference>
<reference evidence="1 2" key="1">
    <citation type="submission" date="2020-04" db="EMBL/GenBank/DDBJ databases">
        <authorList>
            <person name="De Canck E."/>
        </authorList>
    </citation>
    <scope>NUCLEOTIDE SEQUENCE [LARGE SCALE GENOMIC DNA]</scope>
    <source>
        <strain evidence="1 2">LMG 1873</strain>
    </source>
</reference>
<dbReference type="EMBL" id="CADIJS010000004">
    <property type="protein sequence ID" value="CAB3729186.1"/>
    <property type="molecule type" value="Genomic_DNA"/>
</dbReference>
<gene>
    <name evidence="1" type="ORF">LMG1873_04651</name>
</gene>
<keyword evidence="2" id="KW-1185">Reference proteome</keyword>
<organism evidence="1 2">
    <name type="scientific">Achromobacter piechaudii</name>
    <dbReference type="NCBI Taxonomy" id="72556"/>
    <lineage>
        <taxon>Bacteria</taxon>
        <taxon>Pseudomonadati</taxon>
        <taxon>Pseudomonadota</taxon>
        <taxon>Betaproteobacteria</taxon>
        <taxon>Burkholderiales</taxon>
        <taxon>Alcaligenaceae</taxon>
        <taxon>Achromobacter</taxon>
    </lineage>
</organism>
<protein>
    <submittedName>
        <fullName evidence="1">Uncharacterized protein</fullName>
    </submittedName>
</protein>
<evidence type="ECO:0000313" key="2">
    <source>
        <dbReference type="Proteomes" id="UP000494116"/>
    </source>
</evidence>
<evidence type="ECO:0000313" key="1">
    <source>
        <dbReference type="EMBL" id="CAB3729186.1"/>
    </source>
</evidence>
<accession>A0ABN7F608</accession>
<dbReference type="RefSeq" id="WP_061306677.1">
    <property type="nucleotide sequence ID" value="NZ_CADIJS010000004.1"/>
</dbReference>
<comment type="caution">
    <text evidence="1">The sequence shown here is derived from an EMBL/GenBank/DDBJ whole genome shotgun (WGS) entry which is preliminary data.</text>
</comment>
<proteinExistence type="predicted"/>
<sequence length="176" mass="19687">MFSITEQTARLQVTNRLEKHGQSNVPAMTLRLTFRAPNDILSEVDSTLKSSLYRRPHPGENDMADEADERMQDPNYLPRLRHPKMKNKVVIDEKIVGAEFTLHYGLGGPSNTVLDDVKVDNFQFDPQDGGTVECSIDIDMVPSEQAAGRIFMQNGQDVVFSVTPPEEPQASLSLDQ</sequence>
<name>A0ABN7F608_9BURK</name>